<dbReference type="Proteomes" id="UP000499080">
    <property type="component" value="Unassembled WGS sequence"/>
</dbReference>
<evidence type="ECO:0000313" key="3">
    <source>
        <dbReference type="Proteomes" id="UP000499080"/>
    </source>
</evidence>
<name>A0A4Y2RV48_ARAVE</name>
<proteinExistence type="predicted"/>
<gene>
    <name evidence="2" type="ORF">AVEN_181787_1</name>
    <name evidence="1" type="ORF">AVEN_38214_1</name>
</gene>
<dbReference type="AlphaFoldDB" id="A0A4Y2RV48"/>
<dbReference type="EMBL" id="BGPR01018620">
    <property type="protein sequence ID" value="GBN79658.1"/>
    <property type="molecule type" value="Genomic_DNA"/>
</dbReference>
<protein>
    <submittedName>
        <fullName evidence="1">Uncharacterized protein</fullName>
    </submittedName>
</protein>
<keyword evidence="3" id="KW-1185">Reference proteome</keyword>
<evidence type="ECO:0000313" key="1">
    <source>
        <dbReference type="EMBL" id="GBN79658.1"/>
    </source>
</evidence>
<dbReference type="EMBL" id="BGPR01018621">
    <property type="protein sequence ID" value="GBN79667.1"/>
    <property type="molecule type" value="Genomic_DNA"/>
</dbReference>
<sequence>MFKSYMTTVKTINIRKALKSADNHMTYLDQCKSTLKMMGQEYLTSCITEWGVAYVGFDTEGSSNSCWGIRISRDQESTLGQGLLDPTANTLFGETRRLTSKR</sequence>
<accession>A0A4Y2RV48</accession>
<evidence type="ECO:0000313" key="2">
    <source>
        <dbReference type="EMBL" id="GBN79667.1"/>
    </source>
</evidence>
<reference evidence="1 3" key="1">
    <citation type="journal article" date="2019" name="Sci. Rep.">
        <title>Orb-weaving spider Araneus ventricosus genome elucidates the spidroin gene catalogue.</title>
        <authorList>
            <person name="Kono N."/>
            <person name="Nakamura H."/>
            <person name="Ohtoshi R."/>
            <person name="Moran D.A.P."/>
            <person name="Shinohara A."/>
            <person name="Yoshida Y."/>
            <person name="Fujiwara M."/>
            <person name="Mori M."/>
            <person name="Tomita M."/>
            <person name="Arakawa K."/>
        </authorList>
    </citation>
    <scope>NUCLEOTIDE SEQUENCE [LARGE SCALE GENOMIC DNA]</scope>
</reference>
<organism evidence="1 3">
    <name type="scientific">Araneus ventricosus</name>
    <name type="common">Orbweaver spider</name>
    <name type="synonym">Epeira ventricosa</name>
    <dbReference type="NCBI Taxonomy" id="182803"/>
    <lineage>
        <taxon>Eukaryota</taxon>
        <taxon>Metazoa</taxon>
        <taxon>Ecdysozoa</taxon>
        <taxon>Arthropoda</taxon>
        <taxon>Chelicerata</taxon>
        <taxon>Arachnida</taxon>
        <taxon>Araneae</taxon>
        <taxon>Araneomorphae</taxon>
        <taxon>Entelegynae</taxon>
        <taxon>Araneoidea</taxon>
        <taxon>Araneidae</taxon>
        <taxon>Araneus</taxon>
    </lineage>
</organism>
<comment type="caution">
    <text evidence="1">The sequence shown here is derived from an EMBL/GenBank/DDBJ whole genome shotgun (WGS) entry which is preliminary data.</text>
</comment>